<dbReference type="CDD" id="cd07821">
    <property type="entry name" value="PYR_PYL_RCAR_like"/>
    <property type="match status" value="1"/>
</dbReference>
<feature type="region of interest" description="Disordered" evidence="4">
    <location>
        <begin position="13"/>
        <end position="35"/>
    </location>
</feature>
<evidence type="ECO:0000313" key="7">
    <source>
        <dbReference type="Proteomes" id="UP000030002"/>
    </source>
</evidence>
<evidence type="ECO:0000256" key="2">
    <source>
        <dbReference type="ARBA" id="ARBA00022801"/>
    </source>
</evidence>
<sequence>MLRGAFDGLGRVLTSPHVGAEPGTGYEPVDTFGPEGETVRGEWVVAPSAQDRDPRDGVIVWFHGGGYLLSSPGNARAVTSTLSQLAGIPVFAVDYRRAPENPYPAAFDDALAVSRWMGRAGVAMDRVVLAGDSAGAHLALSLAIHLAARGEETPAALALHSPVLDPLGSPADSRMPSARPPLLAQDPLMPPEFARRAAISFLDGIAADDPRIAVLNAPDDVIAALPPVLTMVGETELFRTDAERLRDRLTDAQVANDLHVVPGVVHSWITYGRAMPESLHAIEVTVAFTRTHLGRPHVDGPDALGAGATRSTSPTPRTLTPRSETYVSRWHNLEPVDDEFLLSAPVRIVHTLDTNASVDELWAALEADDAIVSWSPVVTGSDWPRPHGIGSVRTVTIGGIATVRERFYRWDEKERMTFGVAQTSVPGIRRMGEDYVVTETASGSRLVWTVAIEPSRLPGPATGLVVAGLRTAVGQLAAGLERRLRASERAF</sequence>
<evidence type="ECO:0000256" key="4">
    <source>
        <dbReference type="SAM" id="MobiDB-lite"/>
    </source>
</evidence>
<dbReference type="eggNOG" id="COG0500">
    <property type="taxonomic scope" value="Bacteria"/>
</dbReference>
<dbReference type="InterPro" id="IPR050300">
    <property type="entry name" value="GDXG_lipolytic_enzyme"/>
</dbReference>
<feature type="compositionally biased region" description="Low complexity" evidence="4">
    <location>
        <begin position="309"/>
        <end position="323"/>
    </location>
</feature>
<dbReference type="InterPro" id="IPR033140">
    <property type="entry name" value="Lipase_GDXG_put_SER_AS"/>
</dbReference>
<dbReference type="STRING" id="1385520.N802_10995"/>
<dbReference type="InterPro" id="IPR029058">
    <property type="entry name" value="AB_hydrolase_fold"/>
</dbReference>
<keyword evidence="2 6" id="KW-0378">Hydrolase</keyword>
<protein>
    <submittedName>
        <fullName evidence="6">Alpha/beta hydrolase</fullName>
    </submittedName>
</protein>
<dbReference type="PROSITE" id="PS01174">
    <property type="entry name" value="LIPASE_GDXG_SER"/>
    <property type="match status" value="1"/>
</dbReference>
<proteinExistence type="inferred from homology"/>
<dbReference type="InterPro" id="IPR019587">
    <property type="entry name" value="Polyketide_cyclase/dehydratase"/>
</dbReference>
<dbReference type="InterPro" id="IPR023393">
    <property type="entry name" value="START-like_dom_sf"/>
</dbReference>
<dbReference type="EMBL" id="AVPJ01000008">
    <property type="protein sequence ID" value="KGN32116.1"/>
    <property type="molecule type" value="Genomic_DNA"/>
</dbReference>
<feature type="region of interest" description="Disordered" evidence="4">
    <location>
        <begin position="298"/>
        <end position="323"/>
    </location>
</feature>
<comment type="similarity">
    <text evidence="1">Belongs to the 'GDXG' lipolytic enzyme family.</text>
</comment>
<organism evidence="6 7">
    <name type="scientific">Knoellia sinensis KCTC 19936</name>
    <dbReference type="NCBI Taxonomy" id="1385520"/>
    <lineage>
        <taxon>Bacteria</taxon>
        <taxon>Bacillati</taxon>
        <taxon>Actinomycetota</taxon>
        <taxon>Actinomycetes</taxon>
        <taxon>Micrococcales</taxon>
        <taxon>Intrasporangiaceae</taxon>
        <taxon>Knoellia</taxon>
    </lineage>
</organism>
<dbReference type="PANTHER" id="PTHR48081:SF30">
    <property type="entry name" value="ACETYL-HYDROLASE LIPR-RELATED"/>
    <property type="match status" value="1"/>
</dbReference>
<dbReference type="Gene3D" id="3.30.530.20">
    <property type="match status" value="1"/>
</dbReference>
<evidence type="ECO:0000256" key="3">
    <source>
        <dbReference type="PROSITE-ProRule" id="PRU10038"/>
    </source>
</evidence>
<dbReference type="SUPFAM" id="SSF55961">
    <property type="entry name" value="Bet v1-like"/>
    <property type="match status" value="1"/>
</dbReference>
<dbReference type="InterPro" id="IPR013094">
    <property type="entry name" value="AB_hydrolase_3"/>
</dbReference>
<keyword evidence="7" id="KW-1185">Reference proteome</keyword>
<dbReference type="Pfam" id="PF07859">
    <property type="entry name" value="Abhydrolase_3"/>
    <property type="match status" value="1"/>
</dbReference>
<dbReference type="SUPFAM" id="SSF53474">
    <property type="entry name" value="alpha/beta-Hydrolases"/>
    <property type="match status" value="1"/>
</dbReference>
<dbReference type="Pfam" id="PF10604">
    <property type="entry name" value="Polyketide_cyc2"/>
    <property type="match status" value="1"/>
</dbReference>
<feature type="active site" evidence="3">
    <location>
        <position position="133"/>
    </location>
</feature>
<dbReference type="Gene3D" id="3.40.50.1820">
    <property type="entry name" value="alpha/beta hydrolase"/>
    <property type="match status" value="1"/>
</dbReference>
<evidence type="ECO:0000259" key="5">
    <source>
        <dbReference type="Pfam" id="PF07859"/>
    </source>
</evidence>
<comment type="caution">
    <text evidence="6">The sequence shown here is derived from an EMBL/GenBank/DDBJ whole genome shotgun (WGS) entry which is preliminary data.</text>
</comment>
<evidence type="ECO:0000256" key="1">
    <source>
        <dbReference type="ARBA" id="ARBA00010515"/>
    </source>
</evidence>
<dbReference type="eggNOG" id="COG0657">
    <property type="taxonomic scope" value="Bacteria"/>
</dbReference>
<name>A0A0A0J931_9MICO</name>
<evidence type="ECO:0000313" key="6">
    <source>
        <dbReference type="EMBL" id="KGN32116.1"/>
    </source>
</evidence>
<reference evidence="6 7" key="1">
    <citation type="submission" date="2013-08" db="EMBL/GenBank/DDBJ databases">
        <title>The genome sequence of Knoellia sinensis.</title>
        <authorList>
            <person name="Zhu W."/>
            <person name="Wang G."/>
        </authorList>
    </citation>
    <scope>NUCLEOTIDE SEQUENCE [LARGE SCALE GENOMIC DNA]</scope>
    <source>
        <strain evidence="6 7">KCTC 19936</strain>
    </source>
</reference>
<gene>
    <name evidence="6" type="ORF">N802_10995</name>
</gene>
<accession>A0A0A0J931</accession>
<dbReference type="PANTHER" id="PTHR48081">
    <property type="entry name" value="AB HYDROLASE SUPERFAMILY PROTEIN C4A8.06C"/>
    <property type="match status" value="1"/>
</dbReference>
<dbReference type="AlphaFoldDB" id="A0A0A0J931"/>
<dbReference type="Proteomes" id="UP000030002">
    <property type="component" value="Unassembled WGS sequence"/>
</dbReference>
<feature type="domain" description="Alpha/beta hydrolase fold-3" evidence="5">
    <location>
        <begin position="59"/>
        <end position="269"/>
    </location>
</feature>
<dbReference type="GO" id="GO:0004806">
    <property type="term" value="F:triacylglycerol lipase activity"/>
    <property type="evidence" value="ECO:0007669"/>
    <property type="project" value="TreeGrafter"/>
</dbReference>